<proteinExistence type="predicted"/>
<comment type="pathway">
    <text evidence="1">Lipid metabolism; malonyl-CoA biosynthesis; malonyl-CoA from acetyl-CoA: step 1/1.</text>
</comment>
<dbReference type="PROSITE" id="PS50989">
    <property type="entry name" value="COA_CT_CTER"/>
    <property type="match status" value="1"/>
</dbReference>
<dbReference type="SUPFAM" id="SSF52096">
    <property type="entry name" value="ClpP/crotonase"/>
    <property type="match status" value="1"/>
</dbReference>
<evidence type="ECO:0000256" key="8">
    <source>
        <dbReference type="ARBA" id="ARBA00023098"/>
    </source>
</evidence>
<dbReference type="PRINTS" id="PR01069">
    <property type="entry name" value="ACCCTRFRASEA"/>
</dbReference>
<evidence type="ECO:0000256" key="9">
    <source>
        <dbReference type="ARBA" id="ARBA00023160"/>
    </source>
</evidence>
<dbReference type="InterPro" id="IPR029045">
    <property type="entry name" value="ClpP/crotonase-like_dom_sf"/>
</dbReference>
<dbReference type="NCBIfam" id="NF041504">
    <property type="entry name" value="AccA_sub"/>
    <property type="match status" value="1"/>
</dbReference>
<dbReference type="InterPro" id="IPR011763">
    <property type="entry name" value="COA_CT_C"/>
</dbReference>
<dbReference type="PANTHER" id="PTHR42853:SF3">
    <property type="entry name" value="ACETYL-COENZYME A CARBOXYLASE CARBOXYL TRANSFERASE SUBUNIT ALPHA, CHLOROPLASTIC"/>
    <property type="match status" value="1"/>
</dbReference>
<dbReference type="EC" id="2.1.3.15" evidence="2"/>
<keyword evidence="9" id="KW-0275">Fatty acid biosynthesis</keyword>
<accession>A0A837R957</accession>
<comment type="caution">
    <text evidence="12">The sequence shown here is derived from an EMBL/GenBank/DDBJ whole genome shotgun (WGS) entry which is preliminary data.</text>
</comment>
<comment type="catalytic activity">
    <reaction evidence="10">
        <text>N(6)-carboxybiotinyl-L-lysyl-[protein] + acetyl-CoA = N(6)-biotinyl-L-lysyl-[protein] + malonyl-CoA</text>
        <dbReference type="Rhea" id="RHEA:54728"/>
        <dbReference type="Rhea" id="RHEA-COMP:10505"/>
        <dbReference type="Rhea" id="RHEA-COMP:10506"/>
        <dbReference type="ChEBI" id="CHEBI:57288"/>
        <dbReference type="ChEBI" id="CHEBI:57384"/>
        <dbReference type="ChEBI" id="CHEBI:83144"/>
        <dbReference type="ChEBI" id="CHEBI:83145"/>
        <dbReference type="EC" id="2.1.3.15"/>
    </reaction>
</comment>
<name>A0A837R957_LACPE</name>
<sequence length="257" mass="27512">MDKRLQRLRAADRVSAPMVIQALLPTMTVQTGDRVLGRDAALTAGFGRTATGQQLAVLGVDRGVDIQSRREKNGGALTVPGYRTALRVIKHAAKFGWPVVSLINMPGADASPESERHGQSQAIADMIAAMGQLTVPNLVVFLGEGHSGGALAFANANLIIMLDDALFNVASPEAVTAILHGQQTVSDAIDLLPMTADALQARGLVDQIIAHDQADLITVINQTIERQLAPLKSLTATQLVAQRERKFRQFLDSWPVN</sequence>
<keyword evidence="7" id="KW-0067">ATP-binding</keyword>
<dbReference type="UniPathway" id="UPA00655">
    <property type="reaction ID" value="UER00711"/>
</dbReference>
<evidence type="ECO:0000256" key="6">
    <source>
        <dbReference type="ARBA" id="ARBA00022832"/>
    </source>
</evidence>
<evidence type="ECO:0000313" key="13">
    <source>
        <dbReference type="Proteomes" id="UP000051020"/>
    </source>
</evidence>
<evidence type="ECO:0000313" key="12">
    <source>
        <dbReference type="EMBL" id="KRK23954.1"/>
    </source>
</evidence>
<dbReference type="GO" id="GO:0006633">
    <property type="term" value="P:fatty acid biosynthetic process"/>
    <property type="evidence" value="ECO:0007669"/>
    <property type="project" value="UniProtKB-KW"/>
</dbReference>
<keyword evidence="3" id="KW-0444">Lipid biosynthesis</keyword>
<dbReference type="InterPro" id="IPR001095">
    <property type="entry name" value="Acetyl_CoA_COase_a_su"/>
</dbReference>
<feature type="domain" description="CoA carboxyltransferase C-terminal" evidence="11">
    <location>
        <begin position="1"/>
        <end position="249"/>
    </location>
</feature>
<keyword evidence="6" id="KW-0276">Fatty acid metabolism</keyword>
<organism evidence="12 13">
    <name type="scientific">Lactiplantibacillus pentosus DSM 20314</name>
    <dbReference type="NCBI Taxonomy" id="1423791"/>
    <lineage>
        <taxon>Bacteria</taxon>
        <taxon>Bacillati</taxon>
        <taxon>Bacillota</taxon>
        <taxon>Bacilli</taxon>
        <taxon>Lactobacillales</taxon>
        <taxon>Lactobacillaceae</taxon>
        <taxon>Lactiplantibacillus</taxon>
    </lineage>
</organism>
<evidence type="ECO:0000256" key="10">
    <source>
        <dbReference type="ARBA" id="ARBA00049152"/>
    </source>
</evidence>
<dbReference type="GeneID" id="49392997"/>
<evidence type="ECO:0000256" key="5">
    <source>
        <dbReference type="ARBA" id="ARBA00022741"/>
    </source>
</evidence>
<evidence type="ECO:0000256" key="3">
    <source>
        <dbReference type="ARBA" id="ARBA00022516"/>
    </source>
</evidence>
<evidence type="ECO:0000256" key="4">
    <source>
        <dbReference type="ARBA" id="ARBA00022679"/>
    </source>
</evidence>
<evidence type="ECO:0000256" key="1">
    <source>
        <dbReference type="ARBA" id="ARBA00004956"/>
    </source>
</evidence>
<dbReference type="GO" id="GO:0003989">
    <property type="term" value="F:acetyl-CoA carboxylase activity"/>
    <property type="evidence" value="ECO:0007669"/>
    <property type="project" value="InterPro"/>
</dbReference>
<keyword evidence="4 12" id="KW-0808">Transferase</keyword>
<dbReference type="Gene3D" id="3.90.226.10">
    <property type="entry name" value="2-enoyl-CoA Hydratase, Chain A, domain 1"/>
    <property type="match status" value="1"/>
</dbReference>
<dbReference type="Proteomes" id="UP000051020">
    <property type="component" value="Unassembled WGS sequence"/>
</dbReference>
<evidence type="ECO:0000256" key="2">
    <source>
        <dbReference type="ARBA" id="ARBA00011883"/>
    </source>
</evidence>
<evidence type="ECO:0000259" key="11">
    <source>
        <dbReference type="PROSITE" id="PS50989"/>
    </source>
</evidence>
<evidence type="ECO:0000256" key="7">
    <source>
        <dbReference type="ARBA" id="ARBA00022840"/>
    </source>
</evidence>
<dbReference type="PANTHER" id="PTHR42853">
    <property type="entry name" value="ACETYL-COENZYME A CARBOXYLASE CARBOXYL TRANSFERASE SUBUNIT ALPHA"/>
    <property type="match status" value="1"/>
</dbReference>
<dbReference type="Pfam" id="PF03255">
    <property type="entry name" value="ACCA"/>
    <property type="match status" value="1"/>
</dbReference>
<gene>
    <name evidence="12" type="ORF">FD24_GL000629</name>
</gene>
<dbReference type="AlphaFoldDB" id="A0A837R957"/>
<dbReference type="GO" id="GO:2001295">
    <property type="term" value="P:malonyl-CoA biosynthetic process"/>
    <property type="evidence" value="ECO:0007669"/>
    <property type="project" value="UniProtKB-UniPathway"/>
</dbReference>
<dbReference type="GO" id="GO:0005524">
    <property type="term" value="F:ATP binding"/>
    <property type="evidence" value="ECO:0007669"/>
    <property type="project" value="UniProtKB-KW"/>
</dbReference>
<keyword evidence="5" id="KW-0547">Nucleotide-binding</keyword>
<dbReference type="GO" id="GO:0009317">
    <property type="term" value="C:acetyl-CoA carboxylase complex"/>
    <property type="evidence" value="ECO:0007669"/>
    <property type="project" value="InterPro"/>
</dbReference>
<dbReference type="EMBL" id="AZCU01000012">
    <property type="protein sequence ID" value="KRK23954.1"/>
    <property type="molecule type" value="Genomic_DNA"/>
</dbReference>
<dbReference type="RefSeq" id="WP_050339203.1">
    <property type="nucleotide sequence ID" value="NZ_AZCU01000012.1"/>
</dbReference>
<keyword evidence="8" id="KW-0443">Lipid metabolism</keyword>
<reference evidence="12 13" key="1">
    <citation type="journal article" date="2015" name="Genome Announc.">
        <title>Expanding the biotechnology potential of lactobacilli through comparative genomics of 213 strains and associated genera.</title>
        <authorList>
            <person name="Sun Z."/>
            <person name="Harris H.M."/>
            <person name="McCann A."/>
            <person name="Guo C."/>
            <person name="Argimon S."/>
            <person name="Zhang W."/>
            <person name="Yang X."/>
            <person name="Jeffery I.B."/>
            <person name="Cooney J.C."/>
            <person name="Kagawa T.F."/>
            <person name="Liu W."/>
            <person name="Song Y."/>
            <person name="Salvetti E."/>
            <person name="Wrobel A."/>
            <person name="Rasinkangas P."/>
            <person name="Parkhill J."/>
            <person name="Rea M.C."/>
            <person name="O'Sullivan O."/>
            <person name="Ritari J."/>
            <person name="Douillard F.P."/>
            <person name="Paul Ross R."/>
            <person name="Yang R."/>
            <person name="Briner A.E."/>
            <person name="Felis G.E."/>
            <person name="de Vos W.M."/>
            <person name="Barrangou R."/>
            <person name="Klaenhammer T.R."/>
            <person name="Caufield P.W."/>
            <person name="Cui Y."/>
            <person name="Zhang H."/>
            <person name="O'Toole P.W."/>
        </authorList>
    </citation>
    <scope>NUCLEOTIDE SEQUENCE [LARGE SCALE GENOMIC DNA]</scope>
    <source>
        <strain evidence="12 13">DSM 20314</strain>
    </source>
</reference>
<dbReference type="GO" id="GO:0016743">
    <property type="term" value="F:carboxyl- or carbamoyltransferase activity"/>
    <property type="evidence" value="ECO:0007669"/>
    <property type="project" value="InterPro"/>
</dbReference>
<protein>
    <recommendedName>
        <fullName evidence="2">acetyl-CoA carboxytransferase</fullName>
        <ecNumber evidence="2">2.1.3.15</ecNumber>
    </recommendedName>
</protein>